<dbReference type="FunFam" id="1.10.150.780:FF:000001">
    <property type="entry name" value="Vacuolar protein sorting-associated protein 16 homolog"/>
    <property type="match status" value="1"/>
</dbReference>
<dbReference type="GO" id="GO:0010008">
    <property type="term" value="C:endosome membrane"/>
    <property type="evidence" value="ECO:0007669"/>
    <property type="project" value="UniProtKB-ARBA"/>
</dbReference>
<evidence type="ECO:0000259" key="7">
    <source>
        <dbReference type="Pfam" id="PF04841"/>
    </source>
</evidence>
<evidence type="ECO:0000256" key="3">
    <source>
        <dbReference type="ARBA" id="ARBA00017947"/>
    </source>
</evidence>
<proteinExistence type="inferred from homology"/>
<evidence type="ECO:0000313" key="9">
    <source>
        <dbReference type="Proteomes" id="UP000694395"/>
    </source>
</evidence>
<organism evidence="8 9">
    <name type="scientific">Oncorhynchus mykiss</name>
    <name type="common">Rainbow trout</name>
    <name type="synonym">Salmo gairdneri</name>
    <dbReference type="NCBI Taxonomy" id="8022"/>
    <lineage>
        <taxon>Eukaryota</taxon>
        <taxon>Metazoa</taxon>
        <taxon>Chordata</taxon>
        <taxon>Craniata</taxon>
        <taxon>Vertebrata</taxon>
        <taxon>Euteleostomi</taxon>
        <taxon>Actinopterygii</taxon>
        <taxon>Neopterygii</taxon>
        <taxon>Teleostei</taxon>
        <taxon>Protacanthopterygii</taxon>
        <taxon>Salmoniformes</taxon>
        <taxon>Salmonidae</taxon>
        <taxon>Salmoninae</taxon>
        <taxon>Oncorhynchus</taxon>
    </lineage>
</organism>
<evidence type="ECO:0000256" key="2">
    <source>
        <dbReference type="ARBA" id="ARBA00009250"/>
    </source>
</evidence>
<dbReference type="GeneTree" id="ENSGT00390000003896"/>
<protein>
    <recommendedName>
        <fullName evidence="3">Vacuolar protein sorting-associated protein 16 homolog</fullName>
    </recommendedName>
</protein>
<reference evidence="8" key="1">
    <citation type="submission" date="2020-07" db="EMBL/GenBank/DDBJ databases">
        <title>A long reads based de novo assembly of the rainbow trout Arlee double haploid line genome.</title>
        <authorList>
            <person name="Gao G."/>
            <person name="Palti Y."/>
        </authorList>
    </citation>
    <scope>NUCLEOTIDE SEQUENCE [LARGE SCALE GENOMIC DNA]</scope>
</reference>
<comment type="subunit">
    <text evidence="4">Core component of at least two putative endosomal tethering complexes, the homotypic fusion and vacuole protein sorting (HOPS) complex and the class C core vacuole/endosome tethering (CORVET) complex. Their common core is composed of the class C Vps proteins VPS11, VPS16, VPS18 and VPS33A, which in HOPS further associates with VPS39 and VPS41 and in CORVET with VPS8 and TGFBRAP1. Interacts with RAB5C. Interacts with STX17, MON1B. Associates with adapter protein complex 3 (AP-3) and clathrin:AP-3 complexes.</text>
</comment>
<evidence type="ECO:0000259" key="6">
    <source>
        <dbReference type="Pfam" id="PF04840"/>
    </source>
</evidence>
<reference evidence="8" key="2">
    <citation type="submission" date="2025-08" db="UniProtKB">
        <authorList>
            <consortium name="Ensembl"/>
        </authorList>
    </citation>
    <scope>IDENTIFICATION</scope>
</reference>
<gene>
    <name evidence="8" type="primary">LOC110495616</name>
</gene>
<name>A0A8C7VEP9_ONCMY</name>
<dbReference type="PIRSF" id="PIRSF007949">
    <property type="entry name" value="VPS16"/>
    <property type="match status" value="1"/>
</dbReference>
<dbReference type="GO" id="GO:0005765">
    <property type="term" value="C:lysosomal membrane"/>
    <property type="evidence" value="ECO:0007669"/>
    <property type="project" value="UniProtKB-SubCell"/>
</dbReference>
<evidence type="ECO:0000313" key="8">
    <source>
        <dbReference type="Ensembl" id="ENSOMYP00000017484.2"/>
    </source>
</evidence>
<dbReference type="InterPro" id="IPR006925">
    <property type="entry name" value="Vps16_C"/>
</dbReference>
<reference evidence="8" key="3">
    <citation type="submission" date="2025-09" db="UniProtKB">
        <authorList>
            <consortium name="Ensembl"/>
        </authorList>
    </citation>
    <scope>IDENTIFICATION</scope>
</reference>
<dbReference type="Gene3D" id="1.10.150.780">
    <property type="entry name" value="Vps16, C-terminal region"/>
    <property type="match status" value="1"/>
</dbReference>
<comment type="subcellular location">
    <subcellularLocation>
        <location evidence="1">Lysosome membrane</location>
        <topology evidence="1">Peripheral membrane protein</topology>
        <orientation evidence="1">Cytoplasmic side</orientation>
    </subcellularLocation>
</comment>
<keyword evidence="9" id="KW-1185">Reference proteome</keyword>
<accession>A0A8C7VEP9</accession>
<comment type="similarity">
    <text evidence="2">Belongs to the VPS16 family.</text>
</comment>
<dbReference type="GO" id="GO:0016197">
    <property type="term" value="P:endosomal transport"/>
    <property type="evidence" value="ECO:0007669"/>
    <property type="project" value="TreeGrafter"/>
</dbReference>
<dbReference type="Ensembl" id="ENSOMYT00000019277.2">
    <property type="protein sequence ID" value="ENSOMYP00000017484.2"/>
    <property type="gene ID" value="ENSOMYG00000008747.2"/>
</dbReference>
<dbReference type="InterPro" id="IPR006926">
    <property type="entry name" value="Vps16_N"/>
</dbReference>
<evidence type="ECO:0000256" key="1">
    <source>
        <dbReference type="ARBA" id="ARBA00004630"/>
    </source>
</evidence>
<feature type="domain" description="Vps16 N-terminal" evidence="7">
    <location>
        <begin position="5"/>
        <end position="273"/>
    </location>
</feature>
<sequence length="676" mass="76922">MAFITANWNPLGEAFYRKIELYEMGWSLRDGLKECLVAAAPYGGPIGENSHCCKIFRIYNWKSGPVRQLGWTVCDDLLCIQEDGTVLIYDLFGAFKRHFSMGNEVVQNQVLEAKVFHSPYGTGVAIVTGASRFTLATNIDDLKLRRLPEVPGLQGAPSCWVVLTQDRQTKVLLANGVDLYILDNTSCTPVTPPGLSPQACSIVNMAVSFSYKYLALFTDSGHLWMGSANLKDKLSEVDTKVRTPPKQMVWCRRPKSQQPSVVIMWDRLLLVYTVGIPLTHTQYKQMTVQVLIDRLVYRKLYPLAIEICRYLKTPEYQGVSRVLKHWACCKVQQKEEPDESIAHAVSVKLGEAAGISYSEIAARAYECGRTELAIKLLEFEPRSGEQVPLLLKMKRSQLALSKAIESGDTDLVYTVVTYLKNEMNRGDFFMTLRNQPVALSLYRQFCKHQEQDTLKDLFNQDDDHQELGNFYVKASYKEKKLEARLSLLQSAVDEYNKAKNEFAAKATEEEMKLLRFQRRLDEEKGEALLGLSLQETLHALLTSNFHKQAEQLYRDFRVPDKRYWWLKLTALAEKDDWEEMEKFAKSKKSPIGYLPFVEVCVKQHNKYEAKKYVSKVTPEQKVKAHLAIGDLEGAAEAAIERRSEGEISTVLSRCSPTTDRALLERLNRARSTAAKK</sequence>
<keyword evidence="5" id="KW-0175">Coiled coil</keyword>
<dbReference type="Pfam" id="PF04841">
    <property type="entry name" value="Vps16_N"/>
    <property type="match status" value="1"/>
</dbReference>
<dbReference type="GO" id="GO:0030897">
    <property type="term" value="C:HOPS complex"/>
    <property type="evidence" value="ECO:0007669"/>
    <property type="project" value="TreeGrafter"/>
</dbReference>
<dbReference type="GO" id="GO:0042144">
    <property type="term" value="P:vacuole fusion, non-autophagic"/>
    <property type="evidence" value="ECO:0007669"/>
    <property type="project" value="TreeGrafter"/>
</dbReference>
<dbReference type="Pfam" id="PF04840">
    <property type="entry name" value="Vps16_C"/>
    <property type="match status" value="1"/>
</dbReference>
<dbReference type="GO" id="GO:0006886">
    <property type="term" value="P:intracellular protein transport"/>
    <property type="evidence" value="ECO:0007669"/>
    <property type="project" value="InterPro"/>
</dbReference>
<feature type="domain" description="Vps16 C-terminal" evidence="6">
    <location>
        <begin position="355"/>
        <end position="670"/>
    </location>
</feature>
<dbReference type="AlphaFoldDB" id="A0A8C7VEP9"/>
<feature type="coiled-coil region" evidence="5">
    <location>
        <begin position="478"/>
        <end position="526"/>
    </location>
</feature>
<dbReference type="Proteomes" id="UP000694395">
    <property type="component" value="Chromosome 18"/>
</dbReference>
<dbReference type="InterPro" id="IPR016534">
    <property type="entry name" value="VPS16"/>
</dbReference>
<evidence type="ECO:0000256" key="4">
    <source>
        <dbReference type="ARBA" id="ARBA00061859"/>
    </source>
</evidence>
<dbReference type="InterPro" id="IPR038132">
    <property type="entry name" value="Vps16_C_sf"/>
</dbReference>
<evidence type="ECO:0000256" key="5">
    <source>
        <dbReference type="SAM" id="Coils"/>
    </source>
</evidence>
<dbReference type="PANTHER" id="PTHR12811:SF0">
    <property type="entry name" value="VACUOLAR PROTEIN SORTING-ASSOCIATED PROTEIN 16 HOMOLOG"/>
    <property type="match status" value="1"/>
</dbReference>
<dbReference type="GO" id="GO:0003779">
    <property type="term" value="F:actin binding"/>
    <property type="evidence" value="ECO:0007669"/>
    <property type="project" value="TreeGrafter"/>
</dbReference>
<dbReference type="PANTHER" id="PTHR12811">
    <property type="entry name" value="VACUOLAR PROTEIN SORTING VPS16"/>
    <property type="match status" value="1"/>
</dbReference>